<evidence type="ECO:0000259" key="3">
    <source>
        <dbReference type="Pfam" id="PF01266"/>
    </source>
</evidence>
<protein>
    <recommendedName>
        <fullName evidence="3">FAD dependent oxidoreductase domain-containing protein</fullName>
    </recommendedName>
</protein>
<dbReference type="AlphaFoldDB" id="A0AAN6L3I4"/>
<organism evidence="5 6">
    <name type="scientific">Friedmanniomyces endolithicus</name>
    <dbReference type="NCBI Taxonomy" id="329885"/>
    <lineage>
        <taxon>Eukaryota</taxon>
        <taxon>Fungi</taxon>
        <taxon>Dikarya</taxon>
        <taxon>Ascomycota</taxon>
        <taxon>Pezizomycotina</taxon>
        <taxon>Dothideomycetes</taxon>
        <taxon>Dothideomycetidae</taxon>
        <taxon>Mycosphaerellales</taxon>
        <taxon>Teratosphaeriaceae</taxon>
        <taxon>Friedmanniomyces</taxon>
    </lineage>
</organism>
<proteinExistence type="predicted"/>
<feature type="compositionally biased region" description="Basic and acidic residues" evidence="2">
    <location>
        <begin position="182"/>
        <end position="194"/>
    </location>
</feature>
<dbReference type="SUPFAM" id="SSF51971">
    <property type="entry name" value="Nucleotide-binding domain"/>
    <property type="match status" value="1"/>
</dbReference>
<feature type="region of interest" description="Disordered" evidence="2">
    <location>
        <begin position="125"/>
        <end position="245"/>
    </location>
</feature>
<reference evidence="5" key="2">
    <citation type="submission" date="2023-06" db="EMBL/GenBank/DDBJ databases">
        <title>Black Yeasts Isolated from many extreme environments.</title>
        <authorList>
            <person name="Coleine C."/>
            <person name="Stajich J.E."/>
            <person name="Selbmann L."/>
        </authorList>
    </citation>
    <scope>NUCLEOTIDE SEQUENCE</scope>
    <source>
        <strain evidence="5">CCFEE 5200</strain>
    </source>
</reference>
<sequence length="671" mass="72178">MSAAASGASEPPNGPPADGSSSKEPDDKATPPVWPLQKAQNGHNDWTKNEKIKTAKCDICSERIKVHSWQCDQCFKRICSECGEATGTSIPRYKFIAADSLGKKCGCAYPASGGQPPYLNRALKEQGLLGPPPMRLEEHARDKKIRNDVIERKRKQAEGAGEVGTGSGGKAEAVSGGKAKKRETTGETPTRDTDANPTIASNKPVRSSRAAVEPKESTDSNGEPKRHEPPLKIRITPKNVRPDRLTSTEEHEEALAPIRCPHLDKNETVIVGAGITGLCIALELATKARATNTRHTITVVDVRSSQCELAARGCSGILSTKGLDPRLDQLASLALEVWDEFAESMEMRAATDLVEEVYHVRRFNGEGKERKPSWFAGFGDENFVNDEQTMGMINTAKFGQWLFEECLKLDVKFFFNHHCHQMEGGSAIVIQNKMGLNHHDGARKTLACQNLLIAAGPYTTTVFNRLYPASPLKLANKVQYGIWLPVAVDKLSDKDNVGLVFPDLAAEDAKLADEVTMVGRPSSGHVIAAALETDSMGGSPGLKDALGLDLANKGPIRHLRQLAGRRLGNDAVAPENSPTGYALVSTSAGNLPVIAKVPAFALGTGFDRALNDRPDGVWLCFGFGMRGTTLAPGAARALCRRLFSEKSGMQDSVVGFPGLGYPRKGKLGGAT</sequence>
<evidence type="ECO:0000256" key="1">
    <source>
        <dbReference type="ARBA" id="ARBA00023002"/>
    </source>
</evidence>
<reference evidence="4" key="1">
    <citation type="submission" date="2021-12" db="EMBL/GenBank/DDBJ databases">
        <title>Black yeast isolated from Biological Soil Crust.</title>
        <authorList>
            <person name="Kurbessoian T."/>
        </authorList>
    </citation>
    <scope>NUCLEOTIDE SEQUENCE</scope>
    <source>
        <strain evidence="4">CCFEE 5208</strain>
    </source>
</reference>
<feature type="region of interest" description="Disordered" evidence="2">
    <location>
        <begin position="1"/>
        <end position="47"/>
    </location>
</feature>
<feature type="domain" description="FAD dependent oxidoreductase" evidence="3">
    <location>
        <begin position="268"/>
        <end position="640"/>
    </location>
</feature>
<dbReference type="PANTHER" id="PTHR13847:SF289">
    <property type="entry name" value="GLYCINE OXIDASE"/>
    <property type="match status" value="1"/>
</dbReference>
<dbReference type="InterPro" id="IPR006076">
    <property type="entry name" value="FAD-dep_OxRdtase"/>
</dbReference>
<dbReference type="GO" id="GO:0005737">
    <property type="term" value="C:cytoplasm"/>
    <property type="evidence" value="ECO:0007669"/>
    <property type="project" value="TreeGrafter"/>
</dbReference>
<dbReference type="GO" id="GO:0016491">
    <property type="term" value="F:oxidoreductase activity"/>
    <property type="evidence" value="ECO:0007669"/>
    <property type="project" value="UniProtKB-KW"/>
</dbReference>
<evidence type="ECO:0000313" key="5">
    <source>
        <dbReference type="EMBL" id="KAK1016374.1"/>
    </source>
</evidence>
<feature type="compositionally biased region" description="Polar residues" evidence="2">
    <location>
        <begin position="195"/>
        <end position="205"/>
    </location>
</feature>
<dbReference type="InterPro" id="IPR036188">
    <property type="entry name" value="FAD/NAD-bd_sf"/>
</dbReference>
<dbReference type="Proteomes" id="UP001168146">
    <property type="component" value="Unassembled WGS sequence"/>
</dbReference>
<gene>
    <name evidence="4" type="ORF">LTR82_004964</name>
    <name evidence="5" type="ORF">LTR91_000394</name>
</gene>
<feature type="compositionally biased region" description="Basic and acidic residues" evidence="2">
    <location>
        <begin position="212"/>
        <end position="231"/>
    </location>
</feature>
<evidence type="ECO:0000313" key="6">
    <source>
        <dbReference type="Proteomes" id="UP001175353"/>
    </source>
</evidence>
<evidence type="ECO:0000313" key="4">
    <source>
        <dbReference type="EMBL" id="KAK0323844.1"/>
    </source>
</evidence>
<dbReference type="EMBL" id="JASUXU010000011">
    <property type="protein sequence ID" value="KAK0323844.1"/>
    <property type="molecule type" value="Genomic_DNA"/>
</dbReference>
<name>A0AAN6L3I4_9PEZI</name>
<dbReference type="EMBL" id="JAUJLE010000001">
    <property type="protein sequence ID" value="KAK1016374.1"/>
    <property type="molecule type" value="Genomic_DNA"/>
</dbReference>
<dbReference type="Pfam" id="PF01266">
    <property type="entry name" value="DAO"/>
    <property type="match status" value="1"/>
</dbReference>
<feature type="compositionally biased region" description="Basic and acidic residues" evidence="2">
    <location>
        <begin position="135"/>
        <end position="151"/>
    </location>
</feature>
<dbReference type="PANTHER" id="PTHR13847">
    <property type="entry name" value="SARCOSINE DEHYDROGENASE-RELATED"/>
    <property type="match status" value="1"/>
</dbReference>
<comment type="caution">
    <text evidence="5">The sequence shown here is derived from an EMBL/GenBank/DDBJ whole genome shotgun (WGS) entry which is preliminary data.</text>
</comment>
<dbReference type="Proteomes" id="UP001175353">
    <property type="component" value="Unassembled WGS sequence"/>
</dbReference>
<evidence type="ECO:0000256" key="2">
    <source>
        <dbReference type="SAM" id="MobiDB-lite"/>
    </source>
</evidence>
<keyword evidence="6" id="KW-1185">Reference proteome</keyword>
<accession>A0AAN6L3I4</accession>
<keyword evidence="1" id="KW-0560">Oxidoreductase</keyword>
<dbReference type="Gene3D" id="3.50.50.60">
    <property type="entry name" value="FAD/NAD(P)-binding domain"/>
    <property type="match status" value="1"/>
</dbReference>